<protein>
    <submittedName>
        <fullName evidence="1">Uncharacterized protein</fullName>
    </submittedName>
</protein>
<dbReference type="Proteomes" id="UP000001396">
    <property type="component" value="Unassembled WGS sequence"/>
</dbReference>
<keyword evidence="2" id="KW-1185">Reference proteome</keyword>
<dbReference type="RefSeq" id="XP_020436013.1">
    <property type="nucleotide sequence ID" value="XM_020573941.1"/>
</dbReference>
<dbReference type="AlphaFoldDB" id="D3B3J8"/>
<reference evidence="1 2" key="1">
    <citation type="journal article" date="2011" name="Genome Res.">
        <title>Phylogeny-wide analysis of social amoeba genomes highlights ancient origins for complex intercellular communication.</title>
        <authorList>
            <person name="Heidel A.J."/>
            <person name="Lawal H.M."/>
            <person name="Felder M."/>
            <person name="Schilde C."/>
            <person name="Helps N.R."/>
            <person name="Tunggal B."/>
            <person name="Rivero F."/>
            <person name="John U."/>
            <person name="Schleicher M."/>
            <person name="Eichinger L."/>
            <person name="Platzer M."/>
            <person name="Noegel A.A."/>
            <person name="Schaap P."/>
            <person name="Gloeckner G."/>
        </authorList>
    </citation>
    <scope>NUCLEOTIDE SEQUENCE [LARGE SCALE GENOMIC DNA]</scope>
    <source>
        <strain evidence="2">ATCC 26659 / Pp 5 / PN500</strain>
    </source>
</reference>
<dbReference type="InParanoid" id="D3B3J8"/>
<name>D3B3J8_HETP5</name>
<proteinExistence type="predicted"/>
<gene>
    <name evidence="1" type="ORF">PPL_02966</name>
</gene>
<organism evidence="1 2">
    <name type="scientific">Heterostelium pallidum (strain ATCC 26659 / Pp 5 / PN500)</name>
    <name type="common">Cellular slime mold</name>
    <name type="synonym">Polysphondylium pallidum</name>
    <dbReference type="NCBI Taxonomy" id="670386"/>
    <lineage>
        <taxon>Eukaryota</taxon>
        <taxon>Amoebozoa</taxon>
        <taxon>Evosea</taxon>
        <taxon>Eumycetozoa</taxon>
        <taxon>Dictyostelia</taxon>
        <taxon>Acytosteliales</taxon>
        <taxon>Acytosteliaceae</taxon>
        <taxon>Heterostelium</taxon>
    </lineage>
</organism>
<accession>D3B3J8</accession>
<evidence type="ECO:0000313" key="2">
    <source>
        <dbReference type="Proteomes" id="UP000001396"/>
    </source>
</evidence>
<dbReference type="GeneID" id="31358489"/>
<sequence length="307" mass="35647">MRGKMDKINNVLLQAIFNLIEPNKLLYSGDNIAADRLYESFPCFDIVSLALVSWKWFNNLSKLIDRLELRLYYKETLGRRMKLEKVATAALYRVGRTEKLERDKPNITIDLDHFKSLLDSKFSLLRACNLRQLVIRDVYPWNKRFDSVINNLYNGGQLKSVTVITEIVLLPNFISKHPHKNRFQYYVVPTITNCLKSTDIAASIKYLKQPANNIVWLETIFSNHPDSPLEKGIAMLADIEKAVPLAMTQFSFPHFFSDIPPNDWLQMHQLSNIYKRISNNKILLNENLKGKKSTFLNVNIHLCPLFN</sequence>
<comment type="caution">
    <text evidence="1">The sequence shown here is derived from an EMBL/GenBank/DDBJ whole genome shotgun (WGS) entry which is preliminary data.</text>
</comment>
<evidence type="ECO:0000313" key="1">
    <source>
        <dbReference type="EMBL" id="EFA83896.1"/>
    </source>
</evidence>
<dbReference type="EMBL" id="ADBJ01000010">
    <property type="protein sequence ID" value="EFA83896.1"/>
    <property type="molecule type" value="Genomic_DNA"/>
</dbReference>